<organism evidence="3">
    <name type="scientific">Henneguya salminicola</name>
    <name type="common">Myxosporean</name>
    <dbReference type="NCBI Taxonomy" id="69463"/>
    <lineage>
        <taxon>Eukaryota</taxon>
        <taxon>Metazoa</taxon>
        <taxon>Cnidaria</taxon>
        <taxon>Myxozoa</taxon>
        <taxon>Myxosporea</taxon>
        <taxon>Bivalvulida</taxon>
        <taxon>Platysporina</taxon>
        <taxon>Myxobolidae</taxon>
        <taxon>Henneguya</taxon>
    </lineage>
</organism>
<dbReference type="PANTHER" id="PTHR12706:SF30">
    <property type="entry name" value="PROTEIN STRAWBERRY NOTCH-RELATED"/>
    <property type="match status" value="1"/>
</dbReference>
<dbReference type="GO" id="GO:0006355">
    <property type="term" value="P:regulation of DNA-templated transcription"/>
    <property type="evidence" value="ECO:0007669"/>
    <property type="project" value="InterPro"/>
</dbReference>
<protein>
    <submittedName>
        <fullName evidence="3">Protein strawberry notch homolog 1 (Trinotate prediction)</fullName>
    </submittedName>
</protein>
<dbReference type="InterPro" id="IPR026741">
    <property type="entry name" value="SNO"/>
</dbReference>
<dbReference type="AlphaFoldDB" id="A0A6G3MG66"/>
<dbReference type="Pfam" id="PF25373">
    <property type="entry name" value="SBNO"/>
    <property type="match status" value="1"/>
</dbReference>
<dbReference type="GO" id="GO:0031490">
    <property type="term" value="F:chromatin DNA binding"/>
    <property type="evidence" value="ECO:0007669"/>
    <property type="project" value="TreeGrafter"/>
</dbReference>
<evidence type="ECO:0000259" key="2">
    <source>
        <dbReference type="Pfam" id="PF25373"/>
    </source>
</evidence>
<proteinExistence type="predicted"/>
<dbReference type="EMBL" id="GHBP01002211">
    <property type="protein sequence ID" value="NDJ93032.1"/>
    <property type="molecule type" value="Transcribed_RNA"/>
</dbReference>
<feature type="domain" description="SBNO alpha/beta" evidence="2">
    <location>
        <begin position="137"/>
        <end position="252"/>
    </location>
</feature>
<dbReference type="PANTHER" id="PTHR12706">
    <property type="entry name" value="STRAWBERRY NOTCH-RELATED"/>
    <property type="match status" value="1"/>
</dbReference>
<sequence>MMEVICGRSNLFCELPEYNGNFLVDAKNVVGKLFNIDVSRLGADGKDRDSVKIHKFLNRLLGVKVNLQNAIYQFYTNILDHFVKEAKFSGKYDFGIVDLGRNNEFLQQQTKKEYKIQSSSGYTTAELIGFNVERGITFDEAKVLVEKCGDPESGFYMSKDVRGHYRQCMLILASGFKDSNRLYTCSRPNTGLGKKTDTLDNLSKNYFRVDNHNVIEDWNRFYKSTQNSCIHQYFHGSCKALVRNGDCDVGKRVKTIYLLCGAIFSLWSVIEATFGNSPIRMARVTTQDGCRRIGVMIPKPFIPRLTARLDQTR</sequence>
<accession>A0A6G3MG66</accession>
<evidence type="ECO:0000313" key="3">
    <source>
        <dbReference type="EMBL" id="NDJ93032.1"/>
    </source>
</evidence>
<dbReference type="GO" id="GO:0042393">
    <property type="term" value="F:histone binding"/>
    <property type="evidence" value="ECO:0007669"/>
    <property type="project" value="TreeGrafter"/>
</dbReference>
<dbReference type="InterPro" id="IPR057332">
    <property type="entry name" value="SBNO_a/b_dom"/>
</dbReference>
<dbReference type="GO" id="GO:0005634">
    <property type="term" value="C:nucleus"/>
    <property type="evidence" value="ECO:0007669"/>
    <property type="project" value="TreeGrafter"/>
</dbReference>
<dbReference type="Pfam" id="PF13871">
    <property type="entry name" value="Helicase_C_4"/>
    <property type="match status" value="1"/>
</dbReference>
<dbReference type="InterPro" id="IPR026937">
    <property type="entry name" value="SBNO_Helicase_C_dom"/>
</dbReference>
<feature type="domain" description="Strawberry notch helicase C" evidence="1">
    <location>
        <begin position="36"/>
        <end position="98"/>
    </location>
</feature>
<name>A0A6G3MG66_HENSL</name>
<reference evidence="3" key="1">
    <citation type="submission" date="2018-11" db="EMBL/GenBank/DDBJ databases">
        <title>Henneguya salminicola genome and transcriptome.</title>
        <authorList>
            <person name="Yahalomi D."/>
            <person name="Atkinson S.D."/>
            <person name="Neuhof M."/>
            <person name="Chang E.S."/>
            <person name="Philippe H."/>
            <person name="Cartwright P."/>
            <person name="Bartholomew J.L."/>
            <person name="Huchon D."/>
        </authorList>
    </citation>
    <scope>NUCLEOTIDE SEQUENCE</scope>
    <source>
        <strain evidence="3">Hz1</strain>
        <tissue evidence="3">Whole</tissue>
    </source>
</reference>
<evidence type="ECO:0000259" key="1">
    <source>
        <dbReference type="Pfam" id="PF13871"/>
    </source>
</evidence>